<keyword evidence="2" id="KW-1185">Reference proteome</keyword>
<organism evidence="1 2">
    <name type="scientific">Mya arenaria</name>
    <name type="common">Soft-shell clam</name>
    <dbReference type="NCBI Taxonomy" id="6604"/>
    <lineage>
        <taxon>Eukaryota</taxon>
        <taxon>Metazoa</taxon>
        <taxon>Spiralia</taxon>
        <taxon>Lophotrochozoa</taxon>
        <taxon>Mollusca</taxon>
        <taxon>Bivalvia</taxon>
        <taxon>Autobranchia</taxon>
        <taxon>Heteroconchia</taxon>
        <taxon>Euheterodonta</taxon>
        <taxon>Imparidentia</taxon>
        <taxon>Neoheterodontei</taxon>
        <taxon>Myida</taxon>
        <taxon>Myoidea</taxon>
        <taxon>Myidae</taxon>
        <taxon>Mya</taxon>
    </lineage>
</organism>
<evidence type="ECO:0000313" key="1">
    <source>
        <dbReference type="EMBL" id="WAR11034.1"/>
    </source>
</evidence>
<dbReference type="Proteomes" id="UP001164746">
    <property type="component" value="Chromosome 7"/>
</dbReference>
<reference evidence="1" key="1">
    <citation type="submission" date="2022-11" db="EMBL/GenBank/DDBJ databases">
        <title>Centuries of genome instability and evolution in soft-shell clam transmissible cancer (bioRxiv).</title>
        <authorList>
            <person name="Hart S.F.M."/>
            <person name="Yonemitsu M.A."/>
            <person name="Giersch R.M."/>
            <person name="Beal B.F."/>
            <person name="Arriagada G."/>
            <person name="Davis B.W."/>
            <person name="Ostrander E.A."/>
            <person name="Goff S.P."/>
            <person name="Metzger M.J."/>
        </authorList>
    </citation>
    <scope>NUCLEOTIDE SEQUENCE</scope>
    <source>
        <strain evidence="1">MELC-2E11</strain>
        <tissue evidence="1">Siphon/mantle</tissue>
    </source>
</reference>
<gene>
    <name evidence="1" type="ORF">MAR_036110</name>
</gene>
<evidence type="ECO:0008006" key="3">
    <source>
        <dbReference type="Google" id="ProtNLM"/>
    </source>
</evidence>
<name>A0ABY7EQ09_MYAAR</name>
<dbReference type="EMBL" id="CP111018">
    <property type="protein sequence ID" value="WAR11034.1"/>
    <property type="molecule type" value="Genomic_DNA"/>
</dbReference>
<evidence type="ECO:0000313" key="2">
    <source>
        <dbReference type="Proteomes" id="UP001164746"/>
    </source>
</evidence>
<proteinExistence type="predicted"/>
<accession>A0ABY7EQ09</accession>
<protein>
    <recommendedName>
        <fullName evidence="3">Transposase</fullName>
    </recommendedName>
</protein>
<sequence>MAMVLYQSNDAKKPTKLVPEVNALKDDIAQQCKLVELLAQSGNADIMSKKTFVSIDQLRATIDHLSREKAPKAVVFLCTELNRSWKKEQLKCAPVDWFPKGYSLRTPTMRKLTEQMHNMCHEANIHVPLVTSNATKHALNIIYAKLTWPEIYKQWKKHGPSQTHLTSNAECLIQNWFCQPEYSDRSERFEVRCIDATHLLTRTRRKSCR</sequence>